<dbReference type="InterPro" id="IPR045061">
    <property type="entry name" value="FtsZ/CetZ"/>
</dbReference>
<evidence type="ECO:0000256" key="9">
    <source>
        <dbReference type="NCBIfam" id="TIGR00065"/>
    </source>
</evidence>
<keyword evidence="7 8" id="KW-0131">Cell cycle</keyword>
<protein>
    <recommendedName>
        <fullName evidence="8 9">Cell division protein FtsZ</fullName>
    </recommendedName>
</protein>
<dbReference type="RefSeq" id="WP_119323942.1">
    <property type="nucleotide sequence ID" value="NZ_AP025739.1"/>
</dbReference>
<evidence type="ECO:0000256" key="3">
    <source>
        <dbReference type="ARBA" id="ARBA00022618"/>
    </source>
</evidence>
<feature type="compositionally biased region" description="Pro residues" evidence="11">
    <location>
        <begin position="337"/>
        <end position="349"/>
    </location>
</feature>
<dbReference type="InterPro" id="IPR024757">
    <property type="entry name" value="FtsZ_C"/>
</dbReference>
<dbReference type="GO" id="GO:0003924">
    <property type="term" value="F:GTPase activity"/>
    <property type="evidence" value="ECO:0007669"/>
    <property type="project" value="UniProtKB-UniRule"/>
</dbReference>
<dbReference type="PRINTS" id="PR00423">
    <property type="entry name" value="CELLDVISFTSZ"/>
</dbReference>
<name>A0A402D319_9BACT</name>
<dbReference type="GO" id="GO:0000917">
    <property type="term" value="P:division septum assembly"/>
    <property type="evidence" value="ECO:0007669"/>
    <property type="project" value="UniProtKB-KW"/>
</dbReference>
<dbReference type="InterPro" id="IPR000158">
    <property type="entry name" value="Cell_div_FtsZ"/>
</dbReference>
<keyword evidence="4 8" id="KW-0547">Nucleotide-binding</keyword>
<feature type="binding site" evidence="8">
    <location>
        <begin position="108"/>
        <end position="110"/>
    </location>
    <ligand>
        <name>GTP</name>
        <dbReference type="ChEBI" id="CHEBI:37565"/>
    </ligand>
</feature>
<dbReference type="KEGG" id="ccot:CCAX7_005280"/>
<evidence type="ECO:0000256" key="11">
    <source>
        <dbReference type="SAM" id="MobiDB-lite"/>
    </source>
</evidence>
<dbReference type="NCBIfam" id="TIGR00065">
    <property type="entry name" value="ftsZ"/>
    <property type="match status" value="1"/>
</dbReference>
<evidence type="ECO:0000256" key="4">
    <source>
        <dbReference type="ARBA" id="ARBA00022741"/>
    </source>
</evidence>
<keyword evidence="13" id="KW-1185">Reference proteome</keyword>
<dbReference type="SUPFAM" id="SSF55307">
    <property type="entry name" value="Tubulin C-terminal domain-like"/>
    <property type="match status" value="1"/>
</dbReference>
<dbReference type="GO" id="GO:0005525">
    <property type="term" value="F:GTP binding"/>
    <property type="evidence" value="ECO:0007669"/>
    <property type="project" value="UniProtKB-UniRule"/>
</dbReference>
<evidence type="ECO:0000256" key="6">
    <source>
        <dbReference type="ARBA" id="ARBA00023210"/>
    </source>
</evidence>
<dbReference type="GO" id="GO:0005737">
    <property type="term" value="C:cytoplasm"/>
    <property type="evidence" value="ECO:0007669"/>
    <property type="project" value="UniProtKB-SubCell"/>
</dbReference>
<dbReference type="Proteomes" id="UP000287394">
    <property type="component" value="Chromosome"/>
</dbReference>
<dbReference type="InterPro" id="IPR037103">
    <property type="entry name" value="Tubulin/FtsZ-like_C"/>
</dbReference>
<keyword evidence="3 8" id="KW-0132">Cell division</keyword>
<feature type="region of interest" description="Disordered" evidence="11">
    <location>
        <begin position="332"/>
        <end position="388"/>
    </location>
</feature>
<dbReference type="FunFam" id="3.40.50.1440:FF:000023">
    <property type="entry name" value="Cell division protein FtsZ"/>
    <property type="match status" value="1"/>
</dbReference>
<evidence type="ECO:0000256" key="1">
    <source>
        <dbReference type="ARBA" id="ARBA00009690"/>
    </source>
</evidence>
<evidence type="ECO:0000313" key="13">
    <source>
        <dbReference type="Proteomes" id="UP000287394"/>
    </source>
</evidence>
<dbReference type="GO" id="GO:0043093">
    <property type="term" value="P:FtsZ-dependent cytokinesis"/>
    <property type="evidence" value="ECO:0007669"/>
    <property type="project" value="UniProtKB-UniRule"/>
</dbReference>
<feature type="binding site" evidence="8">
    <location>
        <position position="139"/>
    </location>
    <ligand>
        <name>GTP</name>
        <dbReference type="ChEBI" id="CHEBI:37565"/>
    </ligand>
</feature>
<keyword evidence="2 8" id="KW-0963">Cytoplasm</keyword>
<dbReference type="SMART" id="SM00864">
    <property type="entry name" value="Tubulin"/>
    <property type="match status" value="1"/>
</dbReference>
<feature type="binding site" evidence="8">
    <location>
        <position position="187"/>
    </location>
    <ligand>
        <name>GTP</name>
        <dbReference type="ChEBI" id="CHEBI:37565"/>
    </ligand>
</feature>
<keyword evidence="5 8" id="KW-0342">GTP-binding</keyword>
<comment type="subunit">
    <text evidence="8">Homodimer. Polymerizes to form a dynamic ring structure in a strictly GTP-dependent manner. Interacts directly with several other division proteins.</text>
</comment>
<dbReference type="CDD" id="cd02201">
    <property type="entry name" value="FtsZ_type1"/>
    <property type="match status" value="1"/>
</dbReference>
<feature type="compositionally biased region" description="Low complexity" evidence="11">
    <location>
        <begin position="350"/>
        <end position="360"/>
    </location>
</feature>
<dbReference type="FunCoup" id="A0A402D319">
    <property type="interactions" value="475"/>
</dbReference>
<dbReference type="Pfam" id="PF12327">
    <property type="entry name" value="FtsZ_C"/>
    <property type="match status" value="1"/>
</dbReference>
<keyword evidence="6 8" id="KW-0717">Septation</keyword>
<feature type="binding site" evidence="8">
    <location>
        <begin position="21"/>
        <end position="25"/>
    </location>
    <ligand>
        <name>GTP</name>
        <dbReference type="ChEBI" id="CHEBI:37565"/>
    </ligand>
</feature>
<evidence type="ECO:0000256" key="10">
    <source>
        <dbReference type="RuleBase" id="RU000631"/>
    </source>
</evidence>
<feature type="binding site" evidence="8">
    <location>
        <position position="143"/>
    </location>
    <ligand>
        <name>GTP</name>
        <dbReference type="ChEBI" id="CHEBI:37565"/>
    </ligand>
</feature>
<dbReference type="GO" id="GO:0032153">
    <property type="term" value="C:cell division site"/>
    <property type="evidence" value="ECO:0007669"/>
    <property type="project" value="UniProtKB-UniRule"/>
</dbReference>
<dbReference type="InterPro" id="IPR018316">
    <property type="entry name" value="Tubulin/FtsZ_2-layer-sand-dom"/>
</dbReference>
<dbReference type="SMART" id="SM00865">
    <property type="entry name" value="Tubulin_C"/>
    <property type="match status" value="1"/>
</dbReference>
<dbReference type="Gene3D" id="3.30.1330.20">
    <property type="entry name" value="Tubulin/FtsZ, C-terminal domain"/>
    <property type="match status" value="1"/>
</dbReference>
<evidence type="ECO:0000313" key="12">
    <source>
        <dbReference type="EMBL" id="BDI28477.1"/>
    </source>
</evidence>
<dbReference type="InterPro" id="IPR036525">
    <property type="entry name" value="Tubulin/FtsZ_GTPase_sf"/>
</dbReference>
<accession>A0A402D319</accession>
<evidence type="ECO:0000256" key="2">
    <source>
        <dbReference type="ARBA" id="ARBA00022490"/>
    </source>
</evidence>
<dbReference type="PANTHER" id="PTHR30314:SF3">
    <property type="entry name" value="MITOCHONDRIAL DIVISION PROTEIN FSZA"/>
    <property type="match status" value="1"/>
</dbReference>
<dbReference type="SUPFAM" id="SSF52490">
    <property type="entry name" value="Tubulin nucleotide-binding domain-like"/>
    <property type="match status" value="1"/>
</dbReference>
<sequence>MALGLRDETPFARIKVIGCGGGGTNAVNRMIDAGLTGVEFIAMNTDSQVLDISAADYKLQLGENLTRGLGAGGNPEVGKAAAEESKGDIKKALEGADMVFITAGMGGGTGTGSAPVIAEIAKDLGILTVAVVTKPFKFEGPRRYRLAEEGVDALRDKVDTVIIIPNDRLLGVVEKRATLVDAFREADDVLRQGVQGISDIITIPGIINVDFADVRAIMLNAGTALMGIGVASGENRAVDAAQAAIASPLLETSIEGARAALINITGGADLTLAEVTEATELIQQATDHDDANIIFGVVQDPRMENEVRITVLATGFDQRLPASVNARQSINTQPAPAQQPAPAPAPAQPQPAAAQTQQQPAPAPAAPAPAPRPSPDQDVDIPAFLRRR</sequence>
<comment type="function">
    <text evidence="8 10">Essential cell division protein that forms a contractile ring structure (Z ring) at the future cell division site. The regulation of the ring assembly controls the timing and the location of cell division. One of the functions of the FtsZ ring is to recruit other cell division proteins to the septum to produce a new cell wall between the dividing cells. Binds GTP and shows GTPase activity.</text>
</comment>
<dbReference type="PROSITE" id="PS01134">
    <property type="entry name" value="FTSZ_1"/>
    <property type="match status" value="1"/>
</dbReference>
<evidence type="ECO:0000256" key="7">
    <source>
        <dbReference type="ARBA" id="ARBA00023306"/>
    </source>
</evidence>
<dbReference type="GO" id="GO:0051258">
    <property type="term" value="P:protein polymerization"/>
    <property type="evidence" value="ECO:0007669"/>
    <property type="project" value="UniProtKB-UniRule"/>
</dbReference>
<dbReference type="Gene3D" id="3.40.50.1440">
    <property type="entry name" value="Tubulin/FtsZ, GTPase domain"/>
    <property type="match status" value="1"/>
</dbReference>
<dbReference type="AlphaFoldDB" id="A0A402D319"/>
<dbReference type="InterPro" id="IPR008280">
    <property type="entry name" value="Tub_FtsZ_C"/>
</dbReference>
<dbReference type="PANTHER" id="PTHR30314">
    <property type="entry name" value="CELL DIVISION PROTEIN FTSZ-RELATED"/>
    <property type="match status" value="1"/>
</dbReference>
<gene>
    <name evidence="8" type="primary">ftsZ</name>
    <name evidence="12" type="ORF">CCAX7_005280</name>
</gene>
<dbReference type="HAMAP" id="MF_00909">
    <property type="entry name" value="FtsZ"/>
    <property type="match status" value="1"/>
</dbReference>
<reference evidence="12 13" key="1">
    <citation type="journal article" date="2019" name="Int. J. Syst. Evol. Microbiol.">
        <title>Capsulimonas corticalis gen. nov., sp. nov., an aerobic capsulated bacterium, of a novel bacterial order, Capsulimonadales ord. nov., of the class Armatimonadia of the phylum Armatimonadetes.</title>
        <authorList>
            <person name="Li J."/>
            <person name="Kudo C."/>
            <person name="Tonouchi A."/>
        </authorList>
    </citation>
    <scope>NUCLEOTIDE SEQUENCE [LARGE SCALE GENOMIC DNA]</scope>
    <source>
        <strain evidence="12 13">AX-7</strain>
    </source>
</reference>
<evidence type="ECO:0000256" key="5">
    <source>
        <dbReference type="ARBA" id="ARBA00023134"/>
    </source>
</evidence>
<evidence type="ECO:0000256" key="8">
    <source>
        <dbReference type="HAMAP-Rule" id="MF_00909"/>
    </source>
</evidence>
<dbReference type="PROSITE" id="PS01135">
    <property type="entry name" value="FTSZ_2"/>
    <property type="match status" value="1"/>
</dbReference>
<dbReference type="Pfam" id="PF00091">
    <property type="entry name" value="Tubulin"/>
    <property type="match status" value="1"/>
</dbReference>
<comment type="subcellular location">
    <subcellularLocation>
        <location evidence="8">Cytoplasm</location>
    </subcellularLocation>
    <text evidence="8">Assembles at midcell at the inner surface of the cytoplasmic membrane.</text>
</comment>
<dbReference type="InterPro" id="IPR020805">
    <property type="entry name" value="Cell_div_FtsZ_CS"/>
</dbReference>
<dbReference type="InterPro" id="IPR003008">
    <property type="entry name" value="Tubulin_FtsZ_GTPase"/>
</dbReference>
<organism evidence="12 13">
    <name type="scientific">Capsulimonas corticalis</name>
    <dbReference type="NCBI Taxonomy" id="2219043"/>
    <lineage>
        <taxon>Bacteria</taxon>
        <taxon>Bacillati</taxon>
        <taxon>Armatimonadota</taxon>
        <taxon>Armatimonadia</taxon>
        <taxon>Capsulimonadales</taxon>
        <taxon>Capsulimonadaceae</taxon>
        <taxon>Capsulimonas</taxon>
    </lineage>
</organism>
<proteinExistence type="inferred from homology"/>
<feature type="compositionally biased region" description="Pro residues" evidence="11">
    <location>
        <begin position="361"/>
        <end position="374"/>
    </location>
</feature>
<dbReference type="EMBL" id="AP025739">
    <property type="protein sequence ID" value="BDI28477.1"/>
    <property type="molecule type" value="Genomic_DNA"/>
</dbReference>
<dbReference type="OrthoDB" id="9813375at2"/>
<comment type="similarity">
    <text evidence="1 8 10">Belongs to the FtsZ family.</text>
</comment>